<sequence>YRFVPAASTFVSYQVYQHLWISQTRAIASTCEANRSQIVLNNNNMEERIMCIMSSSFTSVHRSVPFTREEEEFLPMDITSVAKKKIYMRRVFTAQLTDALGVWNFKVHKFSFVSLNVDLLPN</sequence>
<protein>
    <submittedName>
        <fullName evidence="1">Uncharacterized protein</fullName>
    </submittedName>
</protein>
<dbReference type="EMBL" id="JASPKZ010007223">
    <property type="protein sequence ID" value="KAJ9586028.1"/>
    <property type="molecule type" value="Genomic_DNA"/>
</dbReference>
<reference evidence="1" key="2">
    <citation type="submission" date="2023-05" db="EMBL/GenBank/DDBJ databases">
        <authorList>
            <person name="Fouks B."/>
        </authorList>
    </citation>
    <scope>NUCLEOTIDE SEQUENCE</scope>
    <source>
        <strain evidence="1">Stay&amp;Tobe</strain>
        <tissue evidence="1">Testes</tissue>
    </source>
</reference>
<comment type="caution">
    <text evidence="1">The sequence shown here is derived from an EMBL/GenBank/DDBJ whole genome shotgun (WGS) entry which is preliminary data.</text>
</comment>
<feature type="non-terminal residue" evidence="1">
    <location>
        <position position="122"/>
    </location>
</feature>
<keyword evidence="2" id="KW-1185">Reference proteome</keyword>
<evidence type="ECO:0000313" key="2">
    <source>
        <dbReference type="Proteomes" id="UP001233999"/>
    </source>
</evidence>
<proteinExistence type="predicted"/>
<name>A0AAD7ZUE2_DIPPU</name>
<gene>
    <name evidence="1" type="ORF">L9F63_020325</name>
</gene>
<dbReference type="AlphaFoldDB" id="A0AAD7ZUE2"/>
<reference evidence="1" key="1">
    <citation type="journal article" date="2023" name="IScience">
        <title>Live-bearing cockroach genome reveals convergent evolutionary mechanisms linked to viviparity in insects and beyond.</title>
        <authorList>
            <person name="Fouks B."/>
            <person name="Harrison M.C."/>
            <person name="Mikhailova A.A."/>
            <person name="Marchal E."/>
            <person name="English S."/>
            <person name="Carruthers M."/>
            <person name="Jennings E.C."/>
            <person name="Chiamaka E.L."/>
            <person name="Frigard R.A."/>
            <person name="Pippel M."/>
            <person name="Attardo G.M."/>
            <person name="Benoit J.B."/>
            <person name="Bornberg-Bauer E."/>
            <person name="Tobe S.S."/>
        </authorList>
    </citation>
    <scope>NUCLEOTIDE SEQUENCE</scope>
    <source>
        <strain evidence="1">Stay&amp;Tobe</strain>
    </source>
</reference>
<dbReference type="Proteomes" id="UP001233999">
    <property type="component" value="Unassembled WGS sequence"/>
</dbReference>
<evidence type="ECO:0000313" key="1">
    <source>
        <dbReference type="EMBL" id="KAJ9586028.1"/>
    </source>
</evidence>
<organism evidence="1 2">
    <name type="scientific">Diploptera punctata</name>
    <name type="common">Pacific beetle cockroach</name>
    <dbReference type="NCBI Taxonomy" id="6984"/>
    <lineage>
        <taxon>Eukaryota</taxon>
        <taxon>Metazoa</taxon>
        <taxon>Ecdysozoa</taxon>
        <taxon>Arthropoda</taxon>
        <taxon>Hexapoda</taxon>
        <taxon>Insecta</taxon>
        <taxon>Pterygota</taxon>
        <taxon>Neoptera</taxon>
        <taxon>Polyneoptera</taxon>
        <taxon>Dictyoptera</taxon>
        <taxon>Blattodea</taxon>
        <taxon>Blaberoidea</taxon>
        <taxon>Blaberidae</taxon>
        <taxon>Diplopterinae</taxon>
        <taxon>Diploptera</taxon>
    </lineage>
</organism>
<accession>A0AAD7ZUE2</accession>
<feature type="non-terminal residue" evidence="1">
    <location>
        <position position="1"/>
    </location>
</feature>